<keyword evidence="4 6" id="KW-0067">ATP-binding</keyword>
<dbReference type="Pfam" id="PF08352">
    <property type="entry name" value="oligo_HPY"/>
    <property type="match status" value="1"/>
</dbReference>
<dbReference type="PANTHER" id="PTHR43776">
    <property type="entry name" value="TRANSPORT ATP-BINDING PROTEIN"/>
    <property type="match status" value="1"/>
</dbReference>
<evidence type="ECO:0000259" key="5">
    <source>
        <dbReference type="PROSITE" id="PS50893"/>
    </source>
</evidence>
<name>A0A124I9S5_9ACTN</name>
<dbReference type="SMART" id="SM00382">
    <property type="entry name" value="AAA"/>
    <property type="match status" value="2"/>
</dbReference>
<dbReference type="GO" id="GO:0055085">
    <property type="term" value="P:transmembrane transport"/>
    <property type="evidence" value="ECO:0007669"/>
    <property type="project" value="UniProtKB-ARBA"/>
</dbReference>
<keyword evidence="7" id="KW-1185">Reference proteome</keyword>
<proteinExistence type="inferred from homology"/>
<dbReference type="SUPFAM" id="SSF52540">
    <property type="entry name" value="P-loop containing nucleoside triphosphate hydrolases"/>
    <property type="match status" value="2"/>
</dbReference>
<dbReference type="Proteomes" id="UP000053429">
    <property type="component" value="Unassembled WGS sequence"/>
</dbReference>
<dbReference type="InterPro" id="IPR027417">
    <property type="entry name" value="P-loop_NTPase"/>
</dbReference>
<dbReference type="InterPro" id="IPR013563">
    <property type="entry name" value="Oligopep_ABC_C"/>
</dbReference>
<feature type="domain" description="ABC transporter" evidence="5">
    <location>
        <begin position="264"/>
        <end position="504"/>
    </location>
</feature>
<comment type="caution">
    <text evidence="6">The sequence shown here is derived from an EMBL/GenBank/DDBJ whole genome shotgun (WGS) entry which is preliminary data.</text>
</comment>
<protein>
    <submittedName>
        <fullName evidence="6">Peptide ABC transporter ATP-binding protein</fullName>
    </submittedName>
</protein>
<dbReference type="PROSITE" id="PS50893">
    <property type="entry name" value="ABC_TRANSPORTER_2"/>
    <property type="match status" value="2"/>
</dbReference>
<dbReference type="PANTHER" id="PTHR43776:SF7">
    <property type="entry name" value="D,D-DIPEPTIDE TRANSPORT ATP-BINDING PROTEIN DDPF-RELATED"/>
    <property type="match status" value="1"/>
</dbReference>
<keyword evidence="3" id="KW-0547">Nucleotide-binding</keyword>
<dbReference type="RefSeq" id="WP_062719666.1">
    <property type="nucleotide sequence ID" value="NZ_KQ948928.1"/>
</dbReference>
<evidence type="ECO:0000256" key="1">
    <source>
        <dbReference type="ARBA" id="ARBA00005417"/>
    </source>
</evidence>
<gene>
    <name evidence="6" type="ORF">AQJ67_17355</name>
</gene>
<dbReference type="Pfam" id="PF00005">
    <property type="entry name" value="ABC_tran"/>
    <property type="match status" value="2"/>
</dbReference>
<dbReference type="InterPro" id="IPR050319">
    <property type="entry name" value="ABC_transp_ATP-bind"/>
</dbReference>
<keyword evidence="2" id="KW-0813">Transport</keyword>
<dbReference type="PROSITE" id="PS00211">
    <property type="entry name" value="ABC_TRANSPORTER_1"/>
    <property type="match status" value="2"/>
</dbReference>
<evidence type="ECO:0000256" key="4">
    <source>
        <dbReference type="ARBA" id="ARBA00022840"/>
    </source>
</evidence>
<reference evidence="6 7" key="1">
    <citation type="submission" date="2015-10" db="EMBL/GenBank/DDBJ databases">
        <title>Draft genome sequence of Streptomyces caeruleatus NRRL B-24802, type strain for the species Streptomyces caeruleatus.</title>
        <authorList>
            <person name="Ruckert C."/>
            <person name="Winkler A."/>
            <person name="Kalinowski J."/>
            <person name="Kampfer P."/>
            <person name="Glaeser S."/>
        </authorList>
    </citation>
    <scope>NUCLEOTIDE SEQUENCE [LARGE SCALE GENOMIC DNA]</scope>
    <source>
        <strain evidence="6 7">NRRL B-24802</strain>
    </source>
</reference>
<dbReference type="GO" id="GO:0015833">
    <property type="term" value="P:peptide transport"/>
    <property type="evidence" value="ECO:0007669"/>
    <property type="project" value="InterPro"/>
</dbReference>
<dbReference type="AlphaFoldDB" id="A0A124I9S5"/>
<dbReference type="InterPro" id="IPR003439">
    <property type="entry name" value="ABC_transporter-like_ATP-bd"/>
</dbReference>
<organism evidence="6 7">
    <name type="scientific">Streptomyces caeruleatus</name>
    <dbReference type="NCBI Taxonomy" id="661399"/>
    <lineage>
        <taxon>Bacteria</taxon>
        <taxon>Bacillati</taxon>
        <taxon>Actinomycetota</taxon>
        <taxon>Actinomycetes</taxon>
        <taxon>Kitasatosporales</taxon>
        <taxon>Streptomycetaceae</taxon>
        <taxon>Streptomyces</taxon>
    </lineage>
</organism>
<dbReference type="GO" id="GO:0016887">
    <property type="term" value="F:ATP hydrolysis activity"/>
    <property type="evidence" value="ECO:0007669"/>
    <property type="project" value="InterPro"/>
</dbReference>
<evidence type="ECO:0000256" key="2">
    <source>
        <dbReference type="ARBA" id="ARBA00022448"/>
    </source>
</evidence>
<dbReference type="STRING" id="661399.AQJ67_17355"/>
<dbReference type="InterPro" id="IPR017871">
    <property type="entry name" value="ABC_transporter-like_CS"/>
</dbReference>
<evidence type="ECO:0000313" key="6">
    <source>
        <dbReference type="EMBL" id="KUO03470.1"/>
    </source>
</evidence>
<accession>A0A124I9S5</accession>
<dbReference type="OrthoDB" id="4008250at2"/>
<dbReference type="EMBL" id="LMWY01000018">
    <property type="protein sequence ID" value="KUO03470.1"/>
    <property type="molecule type" value="Genomic_DNA"/>
</dbReference>
<dbReference type="GO" id="GO:0005524">
    <property type="term" value="F:ATP binding"/>
    <property type="evidence" value="ECO:0007669"/>
    <property type="project" value="UniProtKB-KW"/>
</dbReference>
<dbReference type="InterPro" id="IPR003593">
    <property type="entry name" value="AAA+_ATPase"/>
</dbReference>
<sequence>MSRATQAAVAEIRDLRVEVDGRALVDGVHLRVHPGKVTALVGASGSGKTTTGLALLGEYPAGAQVTGEVRRPGDGPVGYVPQHPAAVLNPARRVSALLDDIARPQVRHLPRAERREAARALVLRALEDAQLPDGEVLLSRYPHQLSGGQQQRVVLAQALLLGARVIVADEPTTGQDALTKSRIVEQLAAVAARGIAVVLLSHDLDVVRALADEVLVMREGRVVESGPVERLWTTPRHEWTRRLLDDQRAAPPDATAAEAGRPVLEVRDLTAVHDRRTVVLRAPHLALHPGECVAVVGRSGSGKTTLARCLAGLHSDHDGDILLDGTPLARSLRRRDRSQLAAVQYVFQDARAAFDEHRPVLRQVARTAVRLRGIDERAATAEASTTLHRLGLSERLAHRRPGELSGGELQRAALARALLARPRVLICDEVTSGLDTVTRRGILDVLSGLVGEEGDLSLVLVTHDLDTARLARRVAVLDAGEIVEQGPTRQILTAPQHPFTIALMRTTERLETGTRL</sequence>
<dbReference type="Gene3D" id="3.40.50.300">
    <property type="entry name" value="P-loop containing nucleotide triphosphate hydrolases"/>
    <property type="match status" value="2"/>
</dbReference>
<evidence type="ECO:0000313" key="7">
    <source>
        <dbReference type="Proteomes" id="UP000053429"/>
    </source>
</evidence>
<evidence type="ECO:0000256" key="3">
    <source>
        <dbReference type="ARBA" id="ARBA00022741"/>
    </source>
</evidence>
<feature type="domain" description="ABC transporter" evidence="5">
    <location>
        <begin position="10"/>
        <end position="244"/>
    </location>
</feature>
<comment type="similarity">
    <text evidence="1">Belongs to the ABC transporter superfamily.</text>
</comment>